<keyword evidence="2" id="KW-1185">Reference proteome</keyword>
<gene>
    <name evidence="1" type="ORF">SM436_24875</name>
</gene>
<evidence type="ECO:0000313" key="1">
    <source>
        <dbReference type="EMBL" id="MFA1556929.1"/>
    </source>
</evidence>
<dbReference type="RefSeq" id="WP_371943680.1">
    <property type="nucleotide sequence ID" value="NZ_JAXCEH010000018.1"/>
</dbReference>
<comment type="caution">
    <text evidence="1">The sequence shown here is derived from an EMBL/GenBank/DDBJ whole genome shotgun (WGS) entry which is preliminary data.</text>
</comment>
<sequence length="846" mass="92854">MSDELAELREILVMARPAELRASRSELARRLGTVARRNPANIVHLLFDLLSADPEFVRSDAMNEVMRVWLTAAARDESPRAWGALYALLRRYDADLVACLSAALPRSAALELRDSVRRWLARRLLSTLDAIPDVETGDHRTSWNLLSRVAPPKTPAKAADWLCVLGDLALRRGDTATAMRRYLAAVAGGRRDAAARAGELSQREARRLLASGDIAAGRSWLADALRLEKPTPELRLLDVCTRIATSDTDAVDDIRQLTKRLPAASFWSGIASVIRGDETHAADAFRAFLADPGVAGTETAEVATVLLGALDGNAGRVAAGARALVERHGPAWKDRAPFVPGALTSLLVTLDATDRDPELLTELAEAVSHMPDAAHRLLTAADQAIGHQRFGAARQRLRVAETLLADEDSTFRDHARALRAYLDLAEGADSETYDLLLEDGQRQPWTERAQRAWERGGGIWRGHHLAIVHHARAYDLEAAGDGRAFGYWSTALADWGALHTDDAFWERLARHLTTVMGPSALIGDGGPAAAAERVRERLPRALLAPHITLARELRISDPKRARRHVDVIRDAPFPASIVAEARAALVHDAVQWVTVPVREGRHKAALDELRTWLAIDPTNQGLLRAVLFTGRKRLEQLSEEEGEDWARLGRPLLQELARLVRPFTDAKEEPAGELVTELARFEYWRGRELLDSPQNMMLLSASGPWHLKFSTGVGPASAVPSALSESVARFEAAVRLDPSVRPQADPLRGVALVYCAMIAQRTGDHDRAHGWLAALDELTAAHWTVWSAGTETLIARPGRPGDVELARRLCQRAFDQVQADPDASEDDRSRITALRAKVARWKGPAL</sequence>
<organism evidence="1 2">
    <name type="scientific">Actinomadura chokoriensis</name>
    <dbReference type="NCBI Taxonomy" id="454156"/>
    <lineage>
        <taxon>Bacteria</taxon>
        <taxon>Bacillati</taxon>
        <taxon>Actinomycetota</taxon>
        <taxon>Actinomycetes</taxon>
        <taxon>Streptosporangiales</taxon>
        <taxon>Thermomonosporaceae</taxon>
        <taxon>Actinomadura</taxon>
    </lineage>
</organism>
<name>A0ABV4R269_9ACTN</name>
<evidence type="ECO:0000313" key="2">
    <source>
        <dbReference type="Proteomes" id="UP001569904"/>
    </source>
</evidence>
<reference evidence="1 2" key="1">
    <citation type="submission" date="2023-11" db="EMBL/GenBank/DDBJ databases">
        <title>Actinomadura monticuli sp. nov., isolated from volcanic ash.</title>
        <authorList>
            <person name="Lee S.D."/>
            <person name="Yang H."/>
            <person name="Kim I.S."/>
        </authorList>
    </citation>
    <scope>NUCLEOTIDE SEQUENCE [LARGE SCALE GENOMIC DNA]</scope>
    <source>
        <strain evidence="1 2">DSM 45346</strain>
    </source>
</reference>
<dbReference type="Proteomes" id="UP001569904">
    <property type="component" value="Unassembled WGS sequence"/>
</dbReference>
<proteinExistence type="predicted"/>
<evidence type="ECO:0008006" key="3">
    <source>
        <dbReference type="Google" id="ProtNLM"/>
    </source>
</evidence>
<accession>A0ABV4R269</accession>
<protein>
    <recommendedName>
        <fullName evidence="3">Tetratricopeptide repeat protein</fullName>
    </recommendedName>
</protein>
<dbReference type="EMBL" id="JAXCEH010000018">
    <property type="protein sequence ID" value="MFA1556929.1"/>
    <property type="molecule type" value="Genomic_DNA"/>
</dbReference>